<dbReference type="Proteomes" id="UP000518752">
    <property type="component" value="Unassembled WGS sequence"/>
</dbReference>
<feature type="region of interest" description="Disordered" evidence="7">
    <location>
        <begin position="288"/>
        <end position="373"/>
    </location>
</feature>
<dbReference type="GO" id="GO:0006364">
    <property type="term" value="P:rRNA processing"/>
    <property type="evidence" value="ECO:0007669"/>
    <property type="project" value="TreeGrafter"/>
</dbReference>
<evidence type="ECO:0008006" key="10">
    <source>
        <dbReference type="Google" id="ProtNLM"/>
    </source>
</evidence>
<feature type="compositionally biased region" description="Basic and acidic residues" evidence="7">
    <location>
        <begin position="77"/>
        <end position="91"/>
    </location>
</feature>
<feature type="region of interest" description="Disordered" evidence="7">
    <location>
        <begin position="23"/>
        <end position="51"/>
    </location>
</feature>
<evidence type="ECO:0000256" key="4">
    <source>
        <dbReference type="ARBA" id="ARBA00023054"/>
    </source>
</evidence>
<dbReference type="OrthoDB" id="443772at2759"/>
<keyword evidence="3" id="KW-0690">Ribosome biogenesis</keyword>
<protein>
    <recommendedName>
        <fullName evidence="10">rRNA processing protein EBP2</fullName>
    </recommendedName>
</protein>
<feature type="compositionally biased region" description="Basic residues" evidence="7">
    <location>
        <begin position="358"/>
        <end position="373"/>
    </location>
</feature>
<dbReference type="AlphaFoldDB" id="A0A8H5H507"/>
<dbReference type="InterPro" id="IPR008610">
    <property type="entry name" value="Ebp2"/>
</dbReference>
<proteinExistence type="inferred from homology"/>
<dbReference type="GO" id="GO:0005730">
    <property type="term" value="C:nucleolus"/>
    <property type="evidence" value="ECO:0007669"/>
    <property type="project" value="UniProtKB-SubCell"/>
</dbReference>
<accession>A0A8H5H507</accession>
<name>A0A8H5H507_9AGAR</name>
<feature type="region of interest" description="Disordered" evidence="7">
    <location>
        <begin position="69"/>
        <end position="91"/>
    </location>
</feature>
<evidence type="ECO:0000256" key="5">
    <source>
        <dbReference type="ARBA" id="ARBA00023242"/>
    </source>
</evidence>
<dbReference type="EMBL" id="JAACJN010000087">
    <property type="protein sequence ID" value="KAF5376817.1"/>
    <property type="molecule type" value="Genomic_DNA"/>
</dbReference>
<keyword evidence="9" id="KW-1185">Reference proteome</keyword>
<comment type="subcellular location">
    <subcellularLocation>
        <location evidence="1">Nucleus</location>
        <location evidence="1">Nucleolus</location>
    </subcellularLocation>
</comment>
<dbReference type="GO" id="GO:0034399">
    <property type="term" value="C:nuclear periphery"/>
    <property type="evidence" value="ECO:0007669"/>
    <property type="project" value="TreeGrafter"/>
</dbReference>
<organism evidence="8 9">
    <name type="scientific">Collybiopsis confluens</name>
    <dbReference type="NCBI Taxonomy" id="2823264"/>
    <lineage>
        <taxon>Eukaryota</taxon>
        <taxon>Fungi</taxon>
        <taxon>Dikarya</taxon>
        <taxon>Basidiomycota</taxon>
        <taxon>Agaricomycotina</taxon>
        <taxon>Agaricomycetes</taxon>
        <taxon>Agaricomycetidae</taxon>
        <taxon>Agaricales</taxon>
        <taxon>Marasmiineae</taxon>
        <taxon>Omphalotaceae</taxon>
        <taxon>Collybiopsis</taxon>
    </lineage>
</organism>
<evidence type="ECO:0000256" key="6">
    <source>
        <dbReference type="SAM" id="Coils"/>
    </source>
</evidence>
<feature type="compositionally biased region" description="Gly residues" evidence="7">
    <location>
        <begin position="345"/>
        <end position="357"/>
    </location>
</feature>
<evidence type="ECO:0000256" key="7">
    <source>
        <dbReference type="SAM" id="MobiDB-lite"/>
    </source>
</evidence>
<evidence type="ECO:0000256" key="1">
    <source>
        <dbReference type="ARBA" id="ARBA00004604"/>
    </source>
</evidence>
<dbReference type="Pfam" id="PF05890">
    <property type="entry name" value="Ebp2"/>
    <property type="match status" value="1"/>
</dbReference>
<evidence type="ECO:0000313" key="8">
    <source>
        <dbReference type="EMBL" id="KAF5376817.1"/>
    </source>
</evidence>
<gene>
    <name evidence="8" type="ORF">D9757_008907</name>
</gene>
<keyword evidence="4 6" id="KW-0175">Coiled coil</keyword>
<keyword evidence="5" id="KW-0539">Nucleus</keyword>
<evidence type="ECO:0000256" key="2">
    <source>
        <dbReference type="ARBA" id="ARBA00007336"/>
    </source>
</evidence>
<dbReference type="PANTHER" id="PTHR13028:SF0">
    <property type="entry name" value="RRNA-PROCESSING PROTEIN EBP2-RELATED"/>
    <property type="match status" value="1"/>
</dbReference>
<feature type="coiled-coil region" evidence="6">
    <location>
        <begin position="206"/>
        <end position="271"/>
    </location>
</feature>
<dbReference type="GO" id="GO:0042273">
    <property type="term" value="P:ribosomal large subunit biogenesis"/>
    <property type="evidence" value="ECO:0007669"/>
    <property type="project" value="TreeGrafter"/>
</dbReference>
<sequence>MPSTAVNTVKKLKAIAAEAIQARVLDTQSDDQESEDDGGVDEEGMKRLMKALGEDGLDEFDQAQLEVALEGEADVNGDERDREEIDGEETHTLEPDLVQLEDVEAAIDDVIPTQKVEINNKVALSRIRESIQLDISLPWTETLAVSYPHAIQVDVNDDLSRELAFYKQALHSATHARLLVAKSYSDFPWTRPNDYFAEMVKTDVHMERVRQKLLDEKATIQKSEDKRKEREGKKFGKQVQIEKIKERERGRKEMEERLKGLKRKRKDTLEAGVGDDQAFDVAVEDAITDRPHKRSQSGFGSGSKLSRQSRDVKFGFGGAGRRLKQNTRSSTDEFDFGHKRSTGGPSRGGGFRGGAKGGPKRLGKSKRLAAKNK</sequence>
<comment type="similarity">
    <text evidence="2">Belongs to the EBP2 family.</text>
</comment>
<evidence type="ECO:0000256" key="3">
    <source>
        <dbReference type="ARBA" id="ARBA00022517"/>
    </source>
</evidence>
<feature type="compositionally biased region" description="Acidic residues" evidence="7">
    <location>
        <begin position="28"/>
        <end position="42"/>
    </location>
</feature>
<comment type="caution">
    <text evidence="8">The sequence shown here is derived from an EMBL/GenBank/DDBJ whole genome shotgun (WGS) entry which is preliminary data.</text>
</comment>
<reference evidence="8 9" key="1">
    <citation type="journal article" date="2020" name="ISME J.">
        <title>Uncovering the hidden diversity of litter-decomposition mechanisms in mushroom-forming fungi.</title>
        <authorList>
            <person name="Floudas D."/>
            <person name="Bentzer J."/>
            <person name="Ahren D."/>
            <person name="Johansson T."/>
            <person name="Persson P."/>
            <person name="Tunlid A."/>
        </authorList>
    </citation>
    <scope>NUCLEOTIDE SEQUENCE [LARGE SCALE GENOMIC DNA]</scope>
    <source>
        <strain evidence="8 9">CBS 406.79</strain>
    </source>
</reference>
<dbReference type="PANTHER" id="PTHR13028">
    <property type="entry name" value="RRNA PROCESSING PROTEIN EBNA1-BINDING PROTEIN-RELATED"/>
    <property type="match status" value="1"/>
</dbReference>
<evidence type="ECO:0000313" key="9">
    <source>
        <dbReference type="Proteomes" id="UP000518752"/>
    </source>
</evidence>
<dbReference type="GO" id="GO:0030687">
    <property type="term" value="C:preribosome, large subunit precursor"/>
    <property type="evidence" value="ECO:0007669"/>
    <property type="project" value="TreeGrafter"/>
</dbReference>